<dbReference type="EMBL" id="PEDL01000005">
    <property type="protein sequence ID" value="PHV71134.1"/>
    <property type="molecule type" value="Genomic_DNA"/>
</dbReference>
<gene>
    <name evidence="1" type="ORF">CS063_07335</name>
</gene>
<comment type="caution">
    <text evidence="1">The sequence shown here is derived from an EMBL/GenBank/DDBJ whole genome shotgun (WGS) entry which is preliminary data.</text>
</comment>
<reference evidence="1" key="1">
    <citation type="submission" date="2017-10" db="EMBL/GenBank/DDBJ databases">
        <title>Genome sequence of cellulolytic Lachnospiraceae bacterium XHS1971 isolated from hotspring sediment.</title>
        <authorList>
            <person name="Vasudevan G."/>
            <person name="Joshi A.J."/>
            <person name="Hivarkar S."/>
            <person name="Lanjekar V.B."/>
            <person name="Dhakephalkar P.K."/>
            <person name="Dagar S."/>
        </authorList>
    </citation>
    <scope>NUCLEOTIDE SEQUENCE</scope>
    <source>
        <strain evidence="1">XHS1971</strain>
    </source>
</reference>
<dbReference type="Proteomes" id="UP000224460">
    <property type="component" value="Unassembled WGS sequence"/>
</dbReference>
<evidence type="ECO:0000313" key="2">
    <source>
        <dbReference type="Proteomes" id="UP000224460"/>
    </source>
</evidence>
<protein>
    <submittedName>
        <fullName evidence="1">Uncharacterized protein</fullName>
    </submittedName>
</protein>
<organism evidence="1 2">
    <name type="scientific">Sporanaerobium hydrogeniformans</name>
    <dbReference type="NCBI Taxonomy" id="3072179"/>
    <lineage>
        <taxon>Bacteria</taxon>
        <taxon>Bacillati</taxon>
        <taxon>Bacillota</taxon>
        <taxon>Clostridia</taxon>
        <taxon>Lachnospirales</taxon>
        <taxon>Lachnospiraceae</taxon>
        <taxon>Sporanaerobium</taxon>
    </lineage>
</organism>
<sequence>MSSLMSKFKNLISPQDEYDDEDLEEDVREIEHPTRPTSYVSPLQTPKVVTLNQNNKMEILNFTMLTYDMTGEICGYIKAKKPIIVNMEKLAQHEMQRSVDFLTGACCALNGTVEKITDHIFIFAPENVHINPEKLKQKSVFPPTL</sequence>
<proteinExistence type="predicted"/>
<accession>A0AC61DCU8</accession>
<name>A0AC61DCU8_9FIRM</name>
<keyword evidence="2" id="KW-1185">Reference proteome</keyword>
<evidence type="ECO:0000313" key="1">
    <source>
        <dbReference type="EMBL" id="PHV71134.1"/>
    </source>
</evidence>